<dbReference type="Pfam" id="PF09350">
    <property type="entry name" value="DJC28_CD"/>
    <property type="match status" value="1"/>
</dbReference>
<dbReference type="InterPro" id="IPR018961">
    <property type="entry name" value="DnaJ_homolog_subfam-C_membr-28"/>
</dbReference>
<evidence type="ECO:0000259" key="1">
    <source>
        <dbReference type="Pfam" id="PF09350"/>
    </source>
</evidence>
<organism evidence="2 3">
    <name type="scientific">Desulfosoma caldarium</name>
    <dbReference type="NCBI Taxonomy" id="610254"/>
    <lineage>
        <taxon>Bacteria</taxon>
        <taxon>Pseudomonadati</taxon>
        <taxon>Thermodesulfobacteriota</taxon>
        <taxon>Syntrophobacteria</taxon>
        <taxon>Syntrophobacterales</taxon>
        <taxon>Syntrophobacteraceae</taxon>
        <taxon>Desulfosoma</taxon>
    </lineage>
</organism>
<dbReference type="EMBL" id="RJVA01000009">
    <property type="protein sequence ID" value="ROR03053.1"/>
    <property type="molecule type" value="Genomic_DNA"/>
</dbReference>
<dbReference type="InterPro" id="IPR052573">
    <property type="entry name" value="DnaJ_C_subfamily_28"/>
</dbReference>
<dbReference type="Proteomes" id="UP000276223">
    <property type="component" value="Unassembled WGS sequence"/>
</dbReference>
<dbReference type="PANTHER" id="PTHR39158:SF1">
    <property type="entry name" value="DNAJ HOMOLOG SUBFAMILY C MEMBER 28"/>
    <property type="match status" value="1"/>
</dbReference>
<dbReference type="PANTHER" id="PTHR39158">
    <property type="entry name" value="OS08G0560600 PROTEIN"/>
    <property type="match status" value="1"/>
</dbReference>
<evidence type="ECO:0000313" key="2">
    <source>
        <dbReference type="EMBL" id="ROR03053.1"/>
    </source>
</evidence>
<dbReference type="OrthoDB" id="9798476at2"/>
<sequence>MSNLFTIFEKIAEQRIQEAMERGEFDNLPGAGKPLTLEDDSHLPADLRIAYKILKNADCLPPELELRKEIRTTEELLSGIQDTQEKYHQMKKLNYLIMKLNTMRRVSPLLEEHQVYYPKVLDRLARNKDNKGP</sequence>
<protein>
    <submittedName>
        <fullName evidence="2">Uncharacterized protein DUF1992</fullName>
    </submittedName>
</protein>
<gene>
    <name evidence="2" type="ORF">EDC27_0308</name>
</gene>
<proteinExistence type="predicted"/>
<reference evidence="2 3" key="1">
    <citation type="submission" date="2018-11" db="EMBL/GenBank/DDBJ databases">
        <title>Genomic Encyclopedia of Type Strains, Phase IV (KMG-IV): sequencing the most valuable type-strain genomes for metagenomic binning, comparative biology and taxonomic classification.</title>
        <authorList>
            <person name="Goeker M."/>
        </authorList>
    </citation>
    <scope>NUCLEOTIDE SEQUENCE [LARGE SCALE GENOMIC DNA]</scope>
    <source>
        <strain evidence="2 3">DSM 22027</strain>
    </source>
</reference>
<name>A0A3N1VJR4_9BACT</name>
<keyword evidence="3" id="KW-1185">Reference proteome</keyword>
<evidence type="ECO:0000313" key="3">
    <source>
        <dbReference type="Proteomes" id="UP000276223"/>
    </source>
</evidence>
<dbReference type="AlphaFoldDB" id="A0A3N1VJR4"/>
<feature type="domain" description="DnaJ homologue subfamily C member 28 conserved" evidence="1">
    <location>
        <begin position="11"/>
        <end position="77"/>
    </location>
</feature>
<dbReference type="RefSeq" id="WP_123288850.1">
    <property type="nucleotide sequence ID" value="NZ_RJVA01000009.1"/>
</dbReference>
<accession>A0A3N1VJR4</accession>
<comment type="caution">
    <text evidence="2">The sequence shown here is derived from an EMBL/GenBank/DDBJ whole genome shotgun (WGS) entry which is preliminary data.</text>
</comment>